<dbReference type="GO" id="GO:0071978">
    <property type="term" value="P:bacterial-type flagellum-dependent swarming motility"/>
    <property type="evidence" value="ECO:0007669"/>
    <property type="project" value="TreeGrafter"/>
</dbReference>
<evidence type="ECO:0000256" key="9">
    <source>
        <dbReference type="ARBA" id="ARBA00023136"/>
    </source>
</evidence>
<reference evidence="11 12" key="1">
    <citation type="submission" date="2019-08" db="EMBL/GenBank/DDBJ databases">
        <title>Bacillus genomes from the desert of Cuatro Cienegas, Coahuila.</title>
        <authorList>
            <person name="Olmedo-Alvarez G."/>
        </authorList>
    </citation>
    <scope>NUCLEOTIDE SEQUENCE [LARGE SCALE GENOMIC DNA]</scope>
    <source>
        <strain evidence="11 12">CH28_1T</strain>
    </source>
</reference>
<evidence type="ECO:0000256" key="5">
    <source>
        <dbReference type="ARBA" id="ARBA00022500"/>
    </source>
</evidence>
<evidence type="ECO:0000313" key="12">
    <source>
        <dbReference type="Proteomes" id="UP000322524"/>
    </source>
</evidence>
<name>A0A5D4T4G5_9BACI</name>
<dbReference type="STRING" id="79883.GCA_001636495_03013"/>
<dbReference type="PANTHER" id="PTHR35091">
    <property type="entry name" value="FLAGELLAR PROTEIN FLIL"/>
    <property type="match status" value="1"/>
</dbReference>
<comment type="subcellular location">
    <subcellularLocation>
        <location evidence="2">Cell membrane</location>
        <topology evidence="2">Single-pass membrane protein</topology>
    </subcellularLocation>
</comment>
<evidence type="ECO:0000256" key="1">
    <source>
        <dbReference type="ARBA" id="ARBA00002254"/>
    </source>
</evidence>
<organism evidence="11 12">
    <name type="scientific">Sutcliffiella horikoshii</name>
    <dbReference type="NCBI Taxonomy" id="79883"/>
    <lineage>
        <taxon>Bacteria</taxon>
        <taxon>Bacillati</taxon>
        <taxon>Bacillota</taxon>
        <taxon>Bacilli</taxon>
        <taxon>Bacillales</taxon>
        <taxon>Bacillaceae</taxon>
        <taxon>Sutcliffiella</taxon>
    </lineage>
</organism>
<keyword evidence="11" id="KW-0969">Cilium</keyword>
<dbReference type="Pfam" id="PF03748">
    <property type="entry name" value="FliL"/>
    <property type="match status" value="1"/>
</dbReference>
<keyword evidence="9 10" id="KW-0472">Membrane</keyword>
<proteinExistence type="inferred from homology"/>
<evidence type="ECO:0000256" key="8">
    <source>
        <dbReference type="ARBA" id="ARBA00022989"/>
    </source>
</evidence>
<evidence type="ECO:0000256" key="3">
    <source>
        <dbReference type="ARBA" id="ARBA00008281"/>
    </source>
</evidence>
<dbReference type="GO" id="GO:0009425">
    <property type="term" value="C:bacterial-type flagellum basal body"/>
    <property type="evidence" value="ECO:0007669"/>
    <property type="project" value="InterPro"/>
</dbReference>
<dbReference type="InterPro" id="IPR005503">
    <property type="entry name" value="FliL"/>
</dbReference>
<keyword evidence="4 10" id="KW-1003">Cell membrane</keyword>
<evidence type="ECO:0000256" key="2">
    <source>
        <dbReference type="ARBA" id="ARBA00004162"/>
    </source>
</evidence>
<dbReference type="RefSeq" id="WP_148986501.1">
    <property type="nucleotide sequence ID" value="NZ_VTEV01000001.1"/>
</dbReference>
<keyword evidence="5 10" id="KW-0145">Chemotaxis</keyword>
<evidence type="ECO:0000256" key="10">
    <source>
        <dbReference type="RuleBase" id="RU364125"/>
    </source>
</evidence>
<dbReference type="AlphaFoldDB" id="A0A5D4T4G5"/>
<keyword evidence="11" id="KW-0966">Cell projection</keyword>
<dbReference type="PANTHER" id="PTHR35091:SF2">
    <property type="entry name" value="FLAGELLAR PROTEIN FLIL"/>
    <property type="match status" value="1"/>
</dbReference>
<feature type="transmembrane region" description="Helical" evidence="10">
    <location>
        <begin position="6"/>
        <end position="28"/>
    </location>
</feature>
<dbReference type="EMBL" id="VTEV01000001">
    <property type="protein sequence ID" value="TYS70590.1"/>
    <property type="molecule type" value="Genomic_DNA"/>
</dbReference>
<comment type="function">
    <text evidence="1 10">Controls the rotational direction of flagella during chemotaxis.</text>
</comment>
<accession>A0A5D4T4G5</accession>
<dbReference type="Proteomes" id="UP000322524">
    <property type="component" value="Unassembled WGS sequence"/>
</dbReference>
<protein>
    <recommendedName>
        <fullName evidence="10">Flagellar protein FliL</fullName>
    </recommendedName>
</protein>
<gene>
    <name evidence="11" type="primary">fliL</name>
    <name evidence="11" type="ORF">FZC76_01485</name>
</gene>
<evidence type="ECO:0000256" key="6">
    <source>
        <dbReference type="ARBA" id="ARBA00022692"/>
    </source>
</evidence>
<sequence length="143" mass="16229">MFRNKLLNIMIIILLGISLIGVVALVTVDKFYADKSTEEPTIDEIIKYSVDFDEITTNLQSGGYVRLKMKVQTDSKKATEELLKRDFQVQNIVIHEIANKTASDFEGGKGLTQLEEEIQLKLNEVMQDGEIVKVYITSFLLQN</sequence>
<evidence type="ECO:0000313" key="11">
    <source>
        <dbReference type="EMBL" id="TYS70590.1"/>
    </source>
</evidence>
<comment type="caution">
    <text evidence="11">The sequence shown here is derived from an EMBL/GenBank/DDBJ whole genome shotgun (WGS) entry which is preliminary data.</text>
</comment>
<comment type="similarity">
    <text evidence="3 10">Belongs to the FliL family.</text>
</comment>
<keyword evidence="11" id="KW-0282">Flagellum</keyword>
<evidence type="ECO:0000256" key="4">
    <source>
        <dbReference type="ARBA" id="ARBA00022475"/>
    </source>
</evidence>
<evidence type="ECO:0000256" key="7">
    <source>
        <dbReference type="ARBA" id="ARBA00022779"/>
    </source>
</evidence>
<dbReference type="GO" id="GO:0005886">
    <property type="term" value="C:plasma membrane"/>
    <property type="evidence" value="ECO:0007669"/>
    <property type="project" value="UniProtKB-SubCell"/>
</dbReference>
<keyword evidence="6 10" id="KW-0812">Transmembrane</keyword>
<dbReference type="OrthoDB" id="2381796at2"/>
<dbReference type="NCBIfam" id="NF005826">
    <property type="entry name" value="PRK07718.1"/>
    <property type="match status" value="1"/>
</dbReference>
<keyword evidence="8 10" id="KW-1133">Transmembrane helix</keyword>
<keyword evidence="7 10" id="KW-0283">Flagellar rotation</keyword>
<dbReference type="GO" id="GO:0006935">
    <property type="term" value="P:chemotaxis"/>
    <property type="evidence" value="ECO:0007669"/>
    <property type="project" value="UniProtKB-KW"/>
</dbReference>